<organism evidence="2 3">
    <name type="scientific">Nepenthes gracilis</name>
    <name type="common">Slender pitcher plant</name>
    <dbReference type="NCBI Taxonomy" id="150966"/>
    <lineage>
        <taxon>Eukaryota</taxon>
        <taxon>Viridiplantae</taxon>
        <taxon>Streptophyta</taxon>
        <taxon>Embryophyta</taxon>
        <taxon>Tracheophyta</taxon>
        <taxon>Spermatophyta</taxon>
        <taxon>Magnoliopsida</taxon>
        <taxon>eudicotyledons</taxon>
        <taxon>Gunneridae</taxon>
        <taxon>Pentapetalae</taxon>
        <taxon>Caryophyllales</taxon>
        <taxon>Nepenthaceae</taxon>
        <taxon>Nepenthes</taxon>
    </lineage>
</organism>
<sequence>MIEENEDAEGLASMLQRLLGQLFEEGDGQVPWTSNKGTPLPMGENPHDRGIPYHVQGVLGKRHNGGQLSKGESFRNPEVC</sequence>
<evidence type="ECO:0000313" key="3">
    <source>
        <dbReference type="Proteomes" id="UP001279734"/>
    </source>
</evidence>
<evidence type="ECO:0000313" key="2">
    <source>
        <dbReference type="EMBL" id="GMH18205.1"/>
    </source>
</evidence>
<proteinExistence type="predicted"/>
<evidence type="ECO:0000256" key="1">
    <source>
        <dbReference type="SAM" id="MobiDB-lite"/>
    </source>
</evidence>
<protein>
    <submittedName>
        <fullName evidence="2">Uncharacterized protein</fullName>
    </submittedName>
</protein>
<gene>
    <name evidence="2" type="ORF">Nepgr_020046</name>
</gene>
<dbReference type="AlphaFoldDB" id="A0AAD3SW58"/>
<comment type="caution">
    <text evidence="2">The sequence shown here is derived from an EMBL/GenBank/DDBJ whole genome shotgun (WGS) entry which is preliminary data.</text>
</comment>
<keyword evidence="3" id="KW-1185">Reference proteome</keyword>
<feature type="region of interest" description="Disordered" evidence="1">
    <location>
        <begin position="26"/>
        <end position="80"/>
    </location>
</feature>
<reference evidence="2" key="1">
    <citation type="submission" date="2023-05" db="EMBL/GenBank/DDBJ databases">
        <title>Nepenthes gracilis genome sequencing.</title>
        <authorList>
            <person name="Fukushima K."/>
        </authorList>
    </citation>
    <scope>NUCLEOTIDE SEQUENCE</scope>
    <source>
        <strain evidence="2">SING2019-196</strain>
    </source>
</reference>
<dbReference type="Proteomes" id="UP001279734">
    <property type="component" value="Unassembled WGS sequence"/>
</dbReference>
<dbReference type="EMBL" id="BSYO01000019">
    <property type="protein sequence ID" value="GMH18205.1"/>
    <property type="molecule type" value="Genomic_DNA"/>
</dbReference>
<name>A0AAD3SW58_NEPGR</name>
<accession>A0AAD3SW58</accession>